<dbReference type="GO" id="GO:0030246">
    <property type="term" value="F:carbohydrate binding"/>
    <property type="evidence" value="ECO:0007669"/>
    <property type="project" value="InterPro"/>
</dbReference>
<evidence type="ECO:0000256" key="3">
    <source>
        <dbReference type="ARBA" id="ARBA00022679"/>
    </source>
</evidence>
<evidence type="ECO:0000313" key="10">
    <source>
        <dbReference type="Proteomes" id="UP000652477"/>
    </source>
</evidence>
<keyword evidence="9" id="KW-0378">Hydrolase</keyword>
<dbReference type="InterPro" id="IPR011013">
    <property type="entry name" value="Gal_mutarotase_sf_dom"/>
</dbReference>
<comment type="similarity">
    <text evidence="1">Belongs to the glycosyl hydrolase 65 family.</text>
</comment>
<evidence type="ECO:0000256" key="4">
    <source>
        <dbReference type="PIRSR" id="PIRSR036289-50"/>
    </source>
</evidence>
<evidence type="ECO:0000259" key="8">
    <source>
        <dbReference type="Pfam" id="PF03636"/>
    </source>
</evidence>
<dbReference type="InterPro" id="IPR005195">
    <property type="entry name" value="Glyco_hydro_65_M"/>
</dbReference>
<feature type="domain" description="Glycoside hydrolase family 65 C-terminal" evidence="7">
    <location>
        <begin position="696"/>
        <end position="757"/>
    </location>
</feature>
<dbReference type="GO" id="GO:0004553">
    <property type="term" value="F:hydrolase activity, hydrolyzing O-glycosyl compounds"/>
    <property type="evidence" value="ECO:0007669"/>
    <property type="project" value="TreeGrafter"/>
</dbReference>
<name>A0A923LKM1_9FIRM</name>
<evidence type="ECO:0000256" key="5">
    <source>
        <dbReference type="PIRSR" id="PIRSR036289-51"/>
    </source>
</evidence>
<evidence type="ECO:0000256" key="2">
    <source>
        <dbReference type="ARBA" id="ARBA00022676"/>
    </source>
</evidence>
<proteinExistence type="inferred from homology"/>
<dbReference type="InterPro" id="IPR005194">
    <property type="entry name" value="Glyco_hydro_65_C"/>
</dbReference>
<dbReference type="GO" id="GO:0016757">
    <property type="term" value="F:glycosyltransferase activity"/>
    <property type="evidence" value="ECO:0007669"/>
    <property type="project" value="UniProtKB-KW"/>
</dbReference>
<dbReference type="SUPFAM" id="SSF48208">
    <property type="entry name" value="Six-hairpin glycosidases"/>
    <property type="match status" value="1"/>
</dbReference>
<feature type="binding site" evidence="5">
    <location>
        <begin position="598"/>
        <end position="599"/>
    </location>
    <ligand>
        <name>substrate</name>
    </ligand>
</feature>
<dbReference type="Gene3D" id="2.60.420.10">
    <property type="entry name" value="Maltose phosphorylase, domain 3"/>
    <property type="match status" value="1"/>
</dbReference>
<feature type="domain" description="Glycoside hydrolase family 65 central catalytic" evidence="6">
    <location>
        <begin position="308"/>
        <end position="686"/>
    </location>
</feature>
<dbReference type="Gene3D" id="1.50.10.10">
    <property type="match status" value="1"/>
</dbReference>
<sequence length="784" mass="90866">MECTAMEHYKIEKEKNRLWLTENSYAPLYELKTESIFAQCNGYMGVRAVHPFLSVEESRGMFLCGVFDKAYENEVTELVNCPDITWFGIEIDAEKIHTDSTKLHSCTRKIDILSGELRLFYVFELSTGTLVEIEVKRFASLDNKHLFMQSYRVHICNGIGKNIKITTGINGQITNSGVSHFHSVTERVYDREVMESRGELEENIVTVLTACTIKTGTVAKKDFTLKRRSIYGIYSFTEENDIEIEKAAYIYQGGETEDCRARRYMDCFKNTGYQKQFCMHRKQMQNFWRKAGIGIEGNGLEQQAAISFSQYHMLGMTPPDRAECSIAAKGLTGEGYKGHVFWDTEIFILPFLIYTYPEKARQLLMFRYLGLEKARQKAKEYGYQGAMFPWEAAKTGEEETPKYAALNIHTGKANRVWSGIKEYHVTADVIYAVEQYFTVTGDREFMEQCGYEMIFEAAKFWVSCAKWDETEHRYCIYDVIGPDEYTEHINNNAYTNYMAEFCVKTACRYARQLKEGGHKECSRLEQRTGFLEYLEKFEEFLSKIYLPKPGRNGIIPQDDTFLSKPCLQEIEKYKSSQVKQAVLLDYSRDEIVNMQVLKQADVIMLFDLFPRLFPDDIVRKNILFYEKRTLHDSSLSYCVHAQASAYTGDKKAADRFFKKALFIDLNDNPYDSADGIHSASMGGIWNCLIFGFAGVRFTGTEVWIRPCLPENWKEISFFLTLCKIEIQFAVSEKRIVMEATKELKEPLYVCVEDKRYTFVRSLELYRDTGETKEWKKKSEDVSLT</sequence>
<organism evidence="9 10">
    <name type="scientific">Mediterraneibacter hominis</name>
    <dbReference type="NCBI Taxonomy" id="2763054"/>
    <lineage>
        <taxon>Bacteria</taxon>
        <taxon>Bacillati</taxon>
        <taxon>Bacillota</taxon>
        <taxon>Clostridia</taxon>
        <taxon>Lachnospirales</taxon>
        <taxon>Lachnospiraceae</taxon>
        <taxon>Mediterraneibacter</taxon>
    </lineage>
</organism>
<dbReference type="PANTHER" id="PTHR11051:SF8">
    <property type="entry name" value="PROTEIN-GLUCOSYLGALACTOSYLHYDROXYLYSINE GLUCOSIDASE"/>
    <property type="match status" value="1"/>
</dbReference>
<dbReference type="PIRSF" id="PIRSF036289">
    <property type="entry name" value="Glycosyl_hydrolase_malt_phosph"/>
    <property type="match status" value="1"/>
</dbReference>
<dbReference type="InterPro" id="IPR005196">
    <property type="entry name" value="Glyco_hydro_65_N"/>
</dbReference>
<dbReference type="Proteomes" id="UP000652477">
    <property type="component" value="Unassembled WGS sequence"/>
</dbReference>
<feature type="domain" description="Glycoside hydrolase family 65 N-terminal" evidence="8">
    <location>
        <begin position="21"/>
        <end position="216"/>
    </location>
</feature>
<keyword evidence="3" id="KW-0808">Transferase</keyword>
<keyword evidence="10" id="KW-1185">Reference proteome</keyword>
<dbReference type="InterPro" id="IPR008928">
    <property type="entry name" value="6-hairpin_glycosidase_sf"/>
</dbReference>
<protein>
    <submittedName>
        <fullName evidence="9">Glycoside hydrolase family 65 protein</fullName>
    </submittedName>
</protein>
<evidence type="ECO:0000313" key="9">
    <source>
        <dbReference type="EMBL" id="MBC5690607.1"/>
    </source>
</evidence>
<dbReference type="Pfam" id="PF03633">
    <property type="entry name" value="Glyco_hydro_65C"/>
    <property type="match status" value="1"/>
</dbReference>
<feature type="active site" description="Proton donor" evidence="4">
    <location>
        <position position="484"/>
    </location>
</feature>
<gene>
    <name evidence="9" type="ORF">H8S37_16975</name>
</gene>
<dbReference type="EMBL" id="JACOPF010000006">
    <property type="protein sequence ID" value="MBC5690607.1"/>
    <property type="molecule type" value="Genomic_DNA"/>
</dbReference>
<dbReference type="InterPro" id="IPR017045">
    <property type="entry name" value="Malt_Pase/Glycosyl_Hdrlase"/>
</dbReference>
<dbReference type="Pfam" id="PF03632">
    <property type="entry name" value="Glyco_hydro_65m"/>
    <property type="match status" value="1"/>
</dbReference>
<dbReference type="PANTHER" id="PTHR11051">
    <property type="entry name" value="GLYCOSYL HYDROLASE-RELATED"/>
    <property type="match status" value="1"/>
</dbReference>
<feature type="binding site" evidence="5">
    <location>
        <begin position="342"/>
        <end position="343"/>
    </location>
    <ligand>
        <name>substrate</name>
    </ligand>
</feature>
<keyword evidence="2" id="KW-0328">Glycosyltransferase</keyword>
<reference evidence="9" key="1">
    <citation type="submission" date="2020-08" db="EMBL/GenBank/DDBJ databases">
        <title>Genome public.</title>
        <authorList>
            <person name="Liu C."/>
            <person name="Sun Q."/>
        </authorList>
    </citation>
    <scope>NUCLEOTIDE SEQUENCE</scope>
    <source>
        <strain evidence="9">NSJ-55</strain>
    </source>
</reference>
<dbReference type="InterPro" id="IPR037018">
    <property type="entry name" value="GH65_N"/>
</dbReference>
<dbReference type="Gene3D" id="2.70.98.40">
    <property type="entry name" value="Glycoside hydrolase, family 65, N-terminal domain"/>
    <property type="match status" value="1"/>
</dbReference>
<evidence type="ECO:0000256" key="1">
    <source>
        <dbReference type="ARBA" id="ARBA00006768"/>
    </source>
</evidence>
<dbReference type="SUPFAM" id="SSF74650">
    <property type="entry name" value="Galactose mutarotase-like"/>
    <property type="match status" value="1"/>
</dbReference>
<dbReference type="InterPro" id="IPR012341">
    <property type="entry name" value="6hp_glycosidase-like_sf"/>
</dbReference>
<comment type="caution">
    <text evidence="9">The sequence shown here is derived from an EMBL/GenBank/DDBJ whole genome shotgun (WGS) entry which is preliminary data.</text>
</comment>
<accession>A0A923LKM1</accession>
<dbReference type="Pfam" id="PF03636">
    <property type="entry name" value="Glyco_hydro_65N"/>
    <property type="match status" value="1"/>
</dbReference>
<evidence type="ECO:0000259" key="7">
    <source>
        <dbReference type="Pfam" id="PF03633"/>
    </source>
</evidence>
<dbReference type="GO" id="GO:0005975">
    <property type="term" value="P:carbohydrate metabolic process"/>
    <property type="evidence" value="ECO:0007669"/>
    <property type="project" value="InterPro"/>
</dbReference>
<evidence type="ECO:0000259" key="6">
    <source>
        <dbReference type="Pfam" id="PF03632"/>
    </source>
</evidence>
<dbReference type="AlphaFoldDB" id="A0A923LKM1"/>